<organism evidence="1 2">
    <name type="scientific">Emticicia aquatilis</name>
    <dbReference type="NCBI Taxonomy" id="1537369"/>
    <lineage>
        <taxon>Bacteria</taxon>
        <taxon>Pseudomonadati</taxon>
        <taxon>Bacteroidota</taxon>
        <taxon>Cytophagia</taxon>
        <taxon>Cytophagales</taxon>
        <taxon>Leadbetterellaceae</taxon>
        <taxon>Emticicia</taxon>
    </lineage>
</organism>
<accession>A0A917DX26</accession>
<reference evidence="1" key="1">
    <citation type="journal article" date="2014" name="Int. J. Syst. Evol. Microbiol.">
        <title>Complete genome sequence of Corynebacterium casei LMG S-19264T (=DSM 44701T), isolated from a smear-ripened cheese.</title>
        <authorList>
            <consortium name="US DOE Joint Genome Institute (JGI-PGF)"/>
            <person name="Walter F."/>
            <person name="Albersmeier A."/>
            <person name="Kalinowski J."/>
            <person name="Ruckert C."/>
        </authorList>
    </citation>
    <scope>NUCLEOTIDE SEQUENCE</scope>
    <source>
        <strain evidence="1">CGMCC 1.15958</strain>
    </source>
</reference>
<evidence type="ECO:0000313" key="2">
    <source>
        <dbReference type="Proteomes" id="UP000609064"/>
    </source>
</evidence>
<reference evidence="1" key="2">
    <citation type="submission" date="2020-09" db="EMBL/GenBank/DDBJ databases">
        <authorList>
            <person name="Sun Q."/>
            <person name="Zhou Y."/>
        </authorList>
    </citation>
    <scope>NUCLEOTIDE SEQUENCE</scope>
    <source>
        <strain evidence="1">CGMCC 1.15958</strain>
    </source>
</reference>
<gene>
    <name evidence="1" type="ORF">GCM10011514_47910</name>
</gene>
<dbReference type="AlphaFoldDB" id="A0A917DX26"/>
<protein>
    <recommendedName>
        <fullName evidence="3">Type II toxin-antitoxin system HigB family toxin</fullName>
    </recommendedName>
</protein>
<keyword evidence="2" id="KW-1185">Reference proteome</keyword>
<dbReference type="EMBL" id="BMKK01000014">
    <property type="protein sequence ID" value="GGD78311.1"/>
    <property type="molecule type" value="Genomic_DNA"/>
</dbReference>
<dbReference type="GO" id="GO:0004519">
    <property type="term" value="F:endonuclease activity"/>
    <property type="evidence" value="ECO:0007669"/>
    <property type="project" value="InterPro"/>
</dbReference>
<evidence type="ECO:0000313" key="1">
    <source>
        <dbReference type="EMBL" id="GGD78311.1"/>
    </source>
</evidence>
<name>A0A917DX26_9BACT</name>
<dbReference type="GO" id="GO:0110001">
    <property type="term" value="C:toxin-antitoxin complex"/>
    <property type="evidence" value="ECO:0007669"/>
    <property type="project" value="InterPro"/>
</dbReference>
<dbReference type="Proteomes" id="UP000609064">
    <property type="component" value="Unassembled WGS sequence"/>
</dbReference>
<sequence>MRIISVKTLKIFWDREHQAEQALRSWYDEAEKATWKTPQELKQQYINASILSEKRVIFNIHGNKYRLIVDIEYRLQILFVVWIGTHVEYDKIDAKKISYAKNN</sequence>
<proteinExistence type="predicted"/>
<dbReference type="Pfam" id="PF09907">
    <property type="entry name" value="HigB_toxin"/>
    <property type="match status" value="1"/>
</dbReference>
<dbReference type="RefSeq" id="WP_188770269.1">
    <property type="nucleotide sequence ID" value="NZ_BMKK01000014.1"/>
</dbReference>
<dbReference type="InterPro" id="IPR018669">
    <property type="entry name" value="Toxin_HigB"/>
</dbReference>
<dbReference type="GO" id="GO:0003723">
    <property type="term" value="F:RNA binding"/>
    <property type="evidence" value="ECO:0007669"/>
    <property type="project" value="InterPro"/>
</dbReference>
<comment type="caution">
    <text evidence="1">The sequence shown here is derived from an EMBL/GenBank/DDBJ whole genome shotgun (WGS) entry which is preliminary data.</text>
</comment>
<evidence type="ECO:0008006" key="3">
    <source>
        <dbReference type="Google" id="ProtNLM"/>
    </source>
</evidence>